<dbReference type="AlphaFoldDB" id="A0A8D3WY60"/>
<dbReference type="KEGG" id="bmh:BMWSH_1916"/>
<dbReference type="SUPFAM" id="SSF52540">
    <property type="entry name" value="P-loop containing nucleoside triphosphate hydrolases"/>
    <property type="match status" value="1"/>
</dbReference>
<organism evidence="1 2">
    <name type="scientific">Priestia megaterium (strain WSH-002)</name>
    <name type="common">Bacillus megaterium</name>
    <dbReference type="NCBI Taxonomy" id="1006007"/>
    <lineage>
        <taxon>Bacteria</taxon>
        <taxon>Bacillati</taxon>
        <taxon>Bacillota</taxon>
        <taxon>Bacilli</taxon>
        <taxon>Bacillales</taxon>
        <taxon>Bacillaceae</taxon>
        <taxon>Priestia</taxon>
    </lineage>
</organism>
<evidence type="ECO:0000313" key="2">
    <source>
        <dbReference type="Proteomes" id="UP000001283"/>
    </source>
</evidence>
<dbReference type="InterPro" id="IPR027417">
    <property type="entry name" value="P-loop_NTPase"/>
</dbReference>
<keyword evidence="1" id="KW-0808">Transferase</keyword>
<proteinExistence type="predicted"/>
<keyword evidence="1" id="KW-0418">Kinase</keyword>
<dbReference type="EMBL" id="CP003017">
    <property type="protein sequence ID" value="AEN88798.1"/>
    <property type="molecule type" value="Genomic_DNA"/>
</dbReference>
<protein>
    <submittedName>
        <fullName evidence="1">Putative shikimate kinase</fullName>
    </submittedName>
</protein>
<dbReference type="InterPro" id="IPR031322">
    <property type="entry name" value="Shikimate/glucono_kinase"/>
</dbReference>
<dbReference type="RefSeq" id="WP_014459227.1">
    <property type="nucleotide sequence ID" value="NC_017138.1"/>
</dbReference>
<dbReference type="Gene3D" id="3.40.50.300">
    <property type="entry name" value="P-loop containing nucleotide triphosphate hydrolases"/>
    <property type="match status" value="1"/>
</dbReference>
<gene>
    <name evidence="1" type="ORF">BMWSH_1916</name>
</gene>
<sequence>MQTPIILIGPMCAGKTTVGEKVAAKLNIPQCSMDEVRFSYYREIGFSKETQQQIREKQGFQGMYAYWKPFEAYAVKRILEENKHAVIDFGAGHSVYEDIKLFQQVEKTLKPYQSVFLLLPSVDKEESIQILHQRLHQITDDKDVFELNKHFVTHPSNQKLAKQTIYTKEKSADTVAEEIISCISNISKE</sequence>
<name>A0A8D3WY60_PRIMW</name>
<dbReference type="Pfam" id="PF01202">
    <property type="entry name" value="SKI"/>
    <property type="match status" value="1"/>
</dbReference>
<dbReference type="Proteomes" id="UP000001283">
    <property type="component" value="Chromosome"/>
</dbReference>
<accession>A0A8D3WY60</accession>
<evidence type="ECO:0000313" key="1">
    <source>
        <dbReference type="EMBL" id="AEN88798.1"/>
    </source>
</evidence>
<reference evidence="1 2" key="1">
    <citation type="journal article" date="2011" name="J. Bacteriol.">
        <title>Complete genome sequence of the industrial strain Bacillus megaterium WSH-002.</title>
        <authorList>
            <person name="Liu L."/>
            <person name="Li Y."/>
            <person name="Zhang J."/>
            <person name="Zou W."/>
            <person name="Zhou Z."/>
            <person name="Liu J."/>
            <person name="Li X."/>
            <person name="Wang L."/>
            <person name="Chen J."/>
        </authorList>
    </citation>
    <scope>NUCLEOTIDE SEQUENCE [LARGE SCALE GENOMIC DNA]</scope>
    <source>
        <strain evidence="1 2">WSH-002</strain>
    </source>
</reference>
<dbReference type="GO" id="GO:0016301">
    <property type="term" value="F:kinase activity"/>
    <property type="evidence" value="ECO:0007669"/>
    <property type="project" value="UniProtKB-KW"/>
</dbReference>